<comment type="subcellular location">
    <subcellularLocation>
        <location evidence="1">Membrane</location>
        <topology evidence="1">Multi-pass membrane protein</topology>
    </subcellularLocation>
</comment>
<evidence type="ECO:0000256" key="3">
    <source>
        <dbReference type="ARBA" id="ARBA00022989"/>
    </source>
</evidence>
<dbReference type="PROSITE" id="PS50262">
    <property type="entry name" value="G_PROTEIN_RECEP_F1_2"/>
    <property type="match status" value="1"/>
</dbReference>
<dbReference type="OrthoDB" id="5964776at2759"/>
<feature type="transmembrane region" description="Helical" evidence="9">
    <location>
        <begin position="74"/>
        <end position="96"/>
    </location>
</feature>
<dbReference type="PANTHER" id="PTHR24243:SF224">
    <property type="entry name" value="G-PROTEIN COUPLED RECEPTOR 19-RELATED"/>
    <property type="match status" value="1"/>
</dbReference>
<dbReference type="InterPro" id="IPR000276">
    <property type="entry name" value="GPCR_Rhodpsn"/>
</dbReference>
<dbReference type="InterPro" id="IPR017452">
    <property type="entry name" value="GPCR_Rhodpsn_7TM"/>
</dbReference>
<dbReference type="AlphaFoldDB" id="A0A7M5V3W1"/>
<evidence type="ECO:0000256" key="6">
    <source>
        <dbReference type="ARBA" id="ARBA00023170"/>
    </source>
</evidence>
<dbReference type="Proteomes" id="UP000594262">
    <property type="component" value="Unplaced"/>
</dbReference>
<dbReference type="GO" id="GO:0004930">
    <property type="term" value="F:G protein-coupled receptor activity"/>
    <property type="evidence" value="ECO:0007669"/>
    <property type="project" value="UniProtKB-KW"/>
</dbReference>
<dbReference type="PANTHER" id="PTHR24243">
    <property type="entry name" value="G-PROTEIN COUPLED RECEPTOR"/>
    <property type="match status" value="1"/>
</dbReference>
<comment type="similarity">
    <text evidence="8">Belongs to the G-protein coupled receptor 1 family.</text>
</comment>
<evidence type="ECO:0000313" key="11">
    <source>
        <dbReference type="EnsemblMetazoa" id="CLYHEMP009191.1"/>
    </source>
</evidence>
<keyword evidence="4 8" id="KW-0297">G-protein coupled receptor</keyword>
<feature type="transmembrane region" description="Helical" evidence="9">
    <location>
        <begin position="193"/>
        <end position="223"/>
    </location>
</feature>
<keyword evidence="5 9" id="KW-0472">Membrane</keyword>
<keyword evidence="7 8" id="KW-0807">Transducer</keyword>
<sequence length="379" mass="43092">KNKMATNFSLNSSMTTQSPSTTTAAIVKSSQQFTDLDLILMVSYAVVFIIGIFGNTLVCLMFKLSNGKLKVMEYIIVCLAVTDLIASIINPALYTYWQITNQAWHFGFIGCKLSPIVNRSITNVSFGIIMLINIERCIVITRPFRPKMKKKQVNMAMLGIVVIAILLETPYIYHIDLDKGISCRVPNSTVPSFAYPAITIIVMRALLFFITFVTTFICIYKELYDPEAILTIKDKKRMENNKTVLIMLTTIAVVFILLVFPRDILHVIYIISWLDMDGIPFTHLLRNINATFKILHMCNSVCNVFIYAGLHRRFRRDVKRKVSNAMLARTNAFRAASLRIRGQSVLKAPDVGKEALNEKMSFDYDIDSWEWEETSSSTV</sequence>
<evidence type="ECO:0000256" key="9">
    <source>
        <dbReference type="SAM" id="Phobius"/>
    </source>
</evidence>
<evidence type="ECO:0000259" key="10">
    <source>
        <dbReference type="PROSITE" id="PS50262"/>
    </source>
</evidence>
<dbReference type="PRINTS" id="PR00237">
    <property type="entry name" value="GPCRRHODOPSN"/>
</dbReference>
<evidence type="ECO:0000256" key="8">
    <source>
        <dbReference type="RuleBase" id="RU000688"/>
    </source>
</evidence>
<dbReference type="SUPFAM" id="SSF81321">
    <property type="entry name" value="Family A G protein-coupled receptor-like"/>
    <property type="match status" value="1"/>
</dbReference>
<keyword evidence="6 8" id="KW-0675">Receptor</keyword>
<feature type="transmembrane region" description="Helical" evidence="9">
    <location>
        <begin position="155"/>
        <end position="173"/>
    </location>
</feature>
<dbReference type="Gene3D" id="1.20.1070.10">
    <property type="entry name" value="Rhodopsin 7-helix transmembrane proteins"/>
    <property type="match status" value="1"/>
</dbReference>
<feature type="transmembrane region" description="Helical" evidence="9">
    <location>
        <begin position="38"/>
        <end position="62"/>
    </location>
</feature>
<evidence type="ECO:0000256" key="5">
    <source>
        <dbReference type="ARBA" id="ARBA00023136"/>
    </source>
</evidence>
<organism evidence="11 12">
    <name type="scientific">Clytia hemisphaerica</name>
    <dbReference type="NCBI Taxonomy" id="252671"/>
    <lineage>
        <taxon>Eukaryota</taxon>
        <taxon>Metazoa</taxon>
        <taxon>Cnidaria</taxon>
        <taxon>Hydrozoa</taxon>
        <taxon>Hydroidolina</taxon>
        <taxon>Leptothecata</taxon>
        <taxon>Obeliida</taxon>
        <taxon>Clytiidae</taxon>
        <taxon>Clytia</taxon>
    </lineage>
</organism>
<proteinExistence type="inferred from homology"/>
<dbReference type="CDD" id="cd00637">
    <property type="entry name" value="7tm_classA_rhodopsin-like"/>
    <property type="match status" value="1"/>
</dbReference>
<keyword evidence="2 8" id="KW-0812">Transmembrane</keyword>
<protein>
    <recommendedName>
        <fullName evidence="10">G-protein coupled receptors family 1 profile domain-containing protein</fullName>
    </recommendedName>
</protein>
<feature type="domain" description="G-protein coupled receptors family 1 profile" evidence="10">
    <location>
        <begin position="54"/>
        <end position="307"/>
    </location>
</feature>
<dbReference type="GO" id="GO:0005886">
    <property type="term" value="C:plasma membrane"/>
    <property type="evidence" value="ECO:0007669"/>
    <property type="project" value="TreeGrafter"/>
</dbReference>
<accession>A0A7M5V3W1</accession>
<keyword evidence="12" id="KW-1185">Reference proteome</keyword>
<evidence type="ECO:0000313" key="12">
    <source>
        <dbReference type="Proteomes" id="UP000594262"/>
    </source>
</evidence>
<keyword evidence="3 9" id="KW-1133">Transmembrane helix</keyword>
<dbReference type="Pfam" id="PF00001">
    <property type="entry name" value="7tm_1"/>
    <property type="match status" value="1"/>
</dbReference>
<dbReference type="PROSITE" id="PS00237">
    <property type="entry name" value="G_PROTEIN_RECEP_F1_1"/>
    <property type="match status" value="1"/>
</dbReference>
<evidence type="ECO:0000256" key="4">
    <source>
        <dbReference type="ARBA" id="ARBA00023040"/>
    </source>
</evidence>
<reference evidence="11" key="1">
    <citation type="submission" date="2021-01" db="UniProtKB">
        <authorList>
            <consortium name="EnsemblMetazoa"/>
        </authorList>
    </citation>
    <scope>IDENTIFICATION</scope>
</reference>
<evidence type="ECO:0000256" key="7">
    <source>
        <dbReference type="ARBA" id="ARBA00023224"/>
    </source>
</evidence>
<evidence type="ECO:0000256" key="1">
    <source>
        <dbReference type="ARBA" id="ARBA00004141"/>
    </source>
</evidence>
<feature type="transmembrane region" description="Helical" evidence="9">
    <location>
        <begin position="244"/>
        <end position="271"/>
    </location>
</feature>
<name>A0A7M5V3W1_9CNID</name>
<dbReference type="EnsemblMetazoa" id="CLYHEMT009191.1">
    <property type="protein sequence ID" value="CLYHEMP009191.1"/>
    <property type="gene ID" value="CLYHEMG009191"/>
</dbReference>
<feature type="transmembrane region" description="Helical" evidence="9">
    <location>
        <begin position="116"/>
        <end position="134"/>
    </location>
</feature>
<feature type="transmembrane region" description="Helical" evidence="9">
    <location>
        <begin position="291"/>
        <end position="310"/>
    </location>
</feature>
<evidence type="ECO:0000256" key="2">
    <source>
        <dbReference type="ARBA" id="ARBA00022692"/>
    </source>
</evidence>